<evidence type="ECO:0000256" key="1">
    <source>
        <dbReference type="SAM" id="MobiDB-lite"/>
    </source>
</evidence>
<proteinExistence type="predicted"/>
<dbReference type="PANTHER" id="PTHR35910:SF6">
    <property type="entry name" value="2EXR DOMAIN-CONTAINING PROTEIN"/>
    <property type="match status" value="1"/>
</dbReference>
<dbReference type="EMBL" id="CAWUHB010000032">
    <property type="protein sequence ID" value="CAK7225006.1"/>
    <property type="molecule type" value="Genomic_DNA"/>
</dbReference>
<dbReference type="Proteomes" id="UP001642405">
    <property type="component" value="Unassembled WGS sequence"/>
</dbReference>
<accession>A0ABP0C179</accession>
<feature type="domain" description="2EXR" evidence="2">
    <location>
        <begin position="4"/>
        <end position="89"/>
    </location>
</feature>
<reference evidence="3 4" key="1">
    <citation type="submission" date="2024-01" db="EMBL/GenBank/DDBJ databases">
        <authorList>
            <person name="Allen C."/>
            <person name="Tagirdzhanova G."/>
        </authorList>
    </citation>
    <scope>NUCLEOTIDE SEQUENCE [LARGE SCALE GENOMIC DNA]</scope>
</reference>
<feature type="compositionally biased region" description="Low complexity" evidence="1">
    <location>
        <begin position="163"/>
        <end position="173"/>
    </location>
</feature>
<feature type="region of interest" description="Disordered" evidence="1">
    <location>
        <begin position="163"/>
        <end position="223"/>
    </location>
</feature>
<evidence type="ECO:0000313" key="4">
    <source>
        <dbReference type="Proteomes" id="UP001642405"/>
    </source>
</evidence>
<evidence type="ECO:0000313" key="3">
    <source>
        <dbReference type="EMBL" id="CAK7225006.1"/>
    </source>
</evidence>
<sequence>MDSFQYFQDLPAELRVSIWRMSRLPRVVEVWYDADADCCRTTSRPPALLHVNREARAEALHQGWYRRAFRTRSRPRDHYIYFSPALDVLYLPRHGLMGYDDAARDFALHVRDTAEHVRALAIDHVRTDTIRPWEPYNKLMLLFSFPHVQEAILVVGSSSLPASSSSSSSSSPGSTPPSPPSPLLSASYDRRVFQQRSQESIESAESINAASVSSSSSSSSSSSPKRAAMAMLAGKGDVELVDPQGDVSAIMGVIDNVIESFSRVIEDTAAAHNDSIALLMDKEDGYIPIPAYPNIPSLIPKAIAYHRQQRQCQLQRHRKATITRPRVVEA</sequence>
<protein>
    <recommendedName>
        <fullName evidence="2">2EXR domain-containing protein</fullName>
    </recommendedName>
</protein>
<dbReference type="PANTHER" id="PTHR35910">
    <property type="entry name" value="2EXR DOMAIN-CONTAINING PROTEIN"/>
    <property type="match status" value="1"/>
</dbReference>
<dbReference type="InterPro" id="IPR045518">
    <property type="entry name" value="2EXR"/>
</dbReference>
<feature type="compositionally biased region" description="Low complexity" evidence="1">
    <location>
        <begin position="197"/>
        <end position="223"/>
    </location>
</feature>
<gene>
    <name evidence="3" type="ORF">SCUCBS95973_005712</name>
</gene>
<keyword evidence="4" id="KW-1185">Reference proteome</keyword>
<evidence type="ECO:0000259" key="2">
    <source>
        <dbReference type="Pfam" id="PF20150"/>
    </source>
</evidence>
<organism evidence="3 4">
    <name type="scientific">Sporothrix curviconia</name>
    <dbReference type="NCBI Taxonomy" id="1260050"/>
    <lineage>
        <taxon>Eukaryota</taxon>
        <taxon>Fungi</taxon>
        <taxon>Dikarya</taxon>
        <taxon>Ascomycota</taxon>
        <taxon>Pezizomycotina</taxon>
        <taxon>Sordariomycetes</taxon>
        <taxon>Sordariomycetidae</taxon>
        <taxon>Ophiostomatales</taxon>
        <taxon>Ophiostomataceae</taxon>
        <taxon>Sporothrix</taxon>
    </lineage>
</organism>
<dbReference type="Pfam" id="PF20150">
    <property type="entry name" value="2EXR"/>
    <property type="match status" value="1"/>
</dbReference>
<comment type="caution">
    <text evidence="3">The sequence shown here is derived from an EMBL/GenBank/DDBJ whole genome shotgun (WGS) entry which is preliminary data.</text>
</comment>
<name>A0ABP0C179_9PEZI</name>